<dbReference type="InterPro" id="IPR039261">
    <property type="entry name" value="FNR_nucleotide-bd"/>
</dbReference>
<evidence type="ECO:0000256" key="3">
    <source>
        <dbReference type="ARBA" id="ARBA00012229"/>
    </source>
</evidence>
<evidence type="ECO:0000256" key="4">
    <source>
        <dbReference type="ARBA" id="ARBA00022617"/>
    </source>
</evidence>
<evidence type="ECO:0000256" key="5">
    <source>
        <dbReference type="ARBA" id="ARBA00022621"/>
    </source>
</evidence>
<dbReference type="InterPro" id="IPR012292">
    <property type="entry name" value="Globin/Proto"/>
</dbReference>
<evidence type="ECO:0000313" key="19">
    <source>
        <dbReference type="Proteomes" id="UP000642673"/>
    </source>
</evidence>
<evidence type="ECO:0000256" key="1">
    <source>
        <dbReference type="ARBA" id="ARBA00001970"/>
    </source>
</evidence>
<dbReference type="EC" id="1.14.12.17" evidence="3"/>
<keyword evidence="11" id="KW-0520">NAD</keyword>
<sequence length="427" mass="46617">MEIRPDNERGSADPLRFRIGRPSNPPAHQPREEPADLSAPAGAPPPAVGAALSEHEIHLIKASASAVAPVAEEMTVYFYAILFARYPQVRPMFPPGMDAQRGRLLRALLHIVDVVDDPENLVRFCGHLGRDHRKFGTLAAHFPAVGECLLASLARYAGPAWTQDIADAWTKAYGLVSQVMIAAAEEDEAVRPAVWPATVVHHLPRGHGIAEITVRPHLPYAYQAGQYVSMETPWWPKLWRYYSPANAPRADGTLTFHVRAVPGGSVSEALVHRAAVGDVLRLGPPMGDMVLDAAVHKDLLCVAGGTGLAPMRALIEEVARRGGRHQVDLFLGARTGDELYGVDDMLRMVQQYHWLTLRGAVSHEHIPGLRGSLPQVLAEYGPWYQHDAFLSGPAAMVASASETLTRHGTLPDRIHHDPFETPVLSAR</sequence>
<accession>A0ABQ3EWA4</accession>
<dbReference type="Gene3D" id="2.40.30.10">
    <property type="entry name" value="Translation factors"/>
    <property type="match status" value="1"/>
</dbReference>
<comment type="similarity">
    <text evidence="2">In the C-terminal section; belongs to the flavoprotein pyridine nucleotide cytochrome reductase family.</text>
</comment>
<dbReference type="PANTHER" id="PTHR43396:SF3">
    <property type="entry name" value="FLAVOHEMOPROTEIN"/>
    <property type="match status" value="1"/>
</dbReference>
<evidence type="ECO:0000256" key="6">
    <source>
        <dbReference type="ARBA" id="ARBA00022714"/>
    </source>
</evidence>
<comment type="cofactor">
    <cofactor evidence="1">
        <name>heme b</name>
        <dbReference type="ChEBI" id="CHEBI:60344"/>
    </cofactor>
</comment>
<evidence type="ECO:0000256" key="9">
    <source>
        <dbReference type="ARBA" id="ARBA00023004"/>
    </source>
</evidence>
<evidence type="ECO:0000256" key="11">
    <source>
        <dbReference type="ARBA" id="ARBA00023027"/>
    </source>
</evidence>
<dbReference type="Gene3D" id="1.10.490.10">
    <property type="entry name" value="Globins"/>
    <property type="match status" value="1"/>
</dbReference>
<evidence type="ECO:0000256" key="10">
    <source>
        <dbReference type="ARBA" id="ARBA00023014"/>
    </source>
</evidence>
<dbReference type="InterPro" id="IPR017938">
    <property type="entry name" value="Riboflavin_synthase-like_b-brl"/>
</dbReference>
<evidence type="ECO:0000256" key="7">
    <source>
        <dbReference type="ARBA" id="ARBA00022723"/>
    </source>
</evidence>
<feature type="domain" description="FAD-binding FR-type" evidence="17">
    <location>
        <begin position="192"/>
        <end position="292"/>
    </location>
</feature>
<dbReference type="EMBL" id="BMVP01000004">
    <property type="protein sequence ID" value="GHB55719.1"/>
    <property type="molecule type" value="Genomic_DNA"/>
</dbReference>
<keyword evidence="4 14" id="KW-0349">Heme</keyword>
<keyword evidence="5 14" id="KW-0561">Oxygen transport</keyword>
<evidence type="ECO:0000256" key="13">
    <source>
        <dbReference type="ARBA" id="ARBA00049433"/>
    </source>
</evidence>
<dbReference type="InterPro" id="IPR001433">
    <property type="entry name" value="OxRdtase_FAD/NAD-bd"/>
</dbReference>
<gene>
    <name evidence="18" type="ORF">GCM10010347_27110</name>
</gene>
<keyword evidence="9" id="KW-0408">Iron</keyword>
<comment type="catalytic activity">
    <reaction evidence="12">
        <text>2 nitric oxide + NADH + 2 O2 = 2 nitrate + NAD(+) + H(+)</text>
        <dbReference type="Rhea" id="RHEA:19469"/>
        <dbReference type="ChEBI" id="CHEBI:15378"/>
        <dbReference type="ChEBI" id="CHEBI:15379"/>
        <dbReference type="ChEBI" id="CHEBI:16480"/>
        <dbReference type="ChEBI" id="CHEBI:17632"/>
        <dbReference type="ChEBI" id="CHEBI:57540"/>
        <dbReference type="ChEBI" id="CHEBI:57945"/>
        <dbReference type="EC" id="1.14.12.17"/>
    </reaction>
</comment>
<dbReference type="InterPro" id="IPR009050">
    <property type="entry name" value="Globin-like_sf"/>
</dbReference>
<feature type="region of interest" description="Disordered" evidence="15">
    <location>
        <begin position="1"/>
        <end position="48"/>
    </location>
</feature>
<organism evidence="18 19">
    <name type="scientific">Streptomyces cirratus</name>
    <dbReference type="NCBI Taxonomy" id="68187"/>
    <lineage>
        <taxon>Bacteria</taxon>
        <taxon>Bacillati</taxon>
        <taxon>Actinomycetota</taxon>
        <taxon>Actinomycetes</taxon>
        <taxon>Kitasatosporales</taxon>
        <taxon>Streptomycetaceae</taxon>
        <taxon>Streptomyces</taxon>
    </lineage>
</organism>
<dbReference type="Pfam" id="PF00970">
    <property type="entry name" value="FAD_binding_6"/>
    <property type="match status" value="1"/>
</dbReference>
<feature type="domain" description="Globin" evidence="16">
    <location>
        <begin position="51"/>
        <end position="185"/>
    </location>
</feature>
<keyword evidence="7" id="KW-0479">Metal-binding</keyword>
<feature type="compositionally biased region" description="Basic and acidic residues" evidence="15">
    <location>
        <begin position="1"/>
        <end position="11"/>
    </location>
</feature>
<dbReference type="SUPFAM" id="SSF52343">
    <property type="entry name" value="Ferredoxin reductase-like, C-terminal NADP-linked domain"/>
    <property type="match status" value="1"/>
</dbReference>
<comment type="caution">
    <text evidence="18">The sequence shown here is derived from an EMBL/GenBank/DDBJ whole genome shotgun (WGS) entry which is preliminary data.</text>
</comment>
<dbReference type="Proteomes" id="UP000642673">
    <property type="component" value="Unassembled WGS sequence"/>
</dbReference>
<feature type="compositionally biased region" description="Basic and acidic residues" evidence="15">
    <location>
        <begin position="409"/>
        <end position="419"/>
    </location>
</feature>
<dbReference type="InterPro" id="IPR000971">
    <property type="entry name" value="Globin"/>
</dbReference>
<evidence type="ECO:0000259" key="16">
    <source>
        <dbReference type="PROSITE" id="PS01033"/>
    </source>
</evidence>
<evidence type="ECO:0000256" key="8">
    <source>
        <dbReference type="ARBA" id="ARBA00022857"/>
    </source>
</evidence>
<dbReference type="PROSITE" id="PS01033">
    <property type="entry name" value="GLOBIN"/>
    <property type="match status" value="1"/>
</dbReference>
<feature type="region of interest" description="Disordered" evidence="15">
    <location>
        <begin position="408"/>
        <end position="427"/>
    </location>
</feature>
<dbReference type="PANTHER" id="PTHR43396">
    <property type="entry name" value="FLAVOHEMOPROTEIN"/>
    <property type="match status" value="1"/>
</dbReference>
<protein>
    <recommendedName>
        <fullName evidence="3">nitric oxide dioxygenase</fullName>
        <ecNumber evidence="3">1.14.12.17</ecNumber>
    </recommendedName>
</protein>
<dbReference type="InterPro" id="IPR008333">
    <property type="entry name" value="Cbr1-like_FAD-bd_dom"/>
</dbReference>
<dbReference type="Gene3D" id="3.40.50.80">
    <property type="entry name" value="Nucleotide-binding domain of ferredoxin-NADP reductase (FNR) module"/>
    <property type="match status" value="1"/>
</dbReference>
<evidence type="ECO:0000256" key="2">
    <source>
        <dbReference type="ARBA" id="ARBA00006401"/>
    </source>
</evidence>
<keyword evidence="19" id="KW-1185">Reference proteome</keyword>
<evidence type="ECO:0000259" key="17">
    <source>
        <dbReference type="PROSITE" id="PS51384"/>
    </source>
</evidence>
<proteinExistence type="inferred from homology"/>
<evidence type="ECO:0000256" key="15">
    <source>
        <dbReference type="SAM" id="MobiDB-lite"/>
    </source>
</evidence>
<evidence type="ECO:0000256" key="14">
    <source>
        <dbReference type="RuleBase" id="RU000356"/>
    </source>
</evidence>
<dbReference type="PROSITE" id="PS51384">
    <property type="entry name" value="FAD_FR"/>
    <property type="match status" value="1"/>
</dbReference>
<dbReference type="SUPFAM" id="SSF46458">
    <property type="entry name" value="Globin-like"/>
    <property type="match status" value="1"/>
</dbReference>
<dbReference type="PRINTS" id="PR00410">
    <property type="entry name" value="PHEHYDRXLASE"/>
</dbReference>
<comment type="catalytic activity">
    <reaction evidence="13">
        <text>2 nitric oxide + NADPH + 2 O2 = 2 nitrate + NADP(+) + H(+)</text>
        <dbReference type="Rhea" id="RHEA:19465"/>
        <dbReference type="ChEBI" id="CHEBI:15378"/>
        <dbReference type="ChEBI" id="CHEBI:15379"/>
        <dbReference type="ChEBI" id="CHEBI:16480"/>
        <dbReference type="ChEBI" id="CHEBI:17632"/>
        <dbReference type="ChEBI" id="CHEBI:57783"/>
        <dbReference type="ChEBI" id="CHEBI:58349"/>
        <dbReference type="EC" id="1.14.12.17"/>
    </reaction>
</comment>
<keyword evidence="8" id="KW-0521">NADP</keyword>
<dbReference type="CDD" id="cd06187">
    <property type="entry name" value="O2ase_reductase_like"/>
    <property type="match status" value="1"/>
</dbReference>
<keyword evidence="10" id="KW-0411">Iron-sulfur</keyword>
<comment type="similarity">
    <text evidence="14">Belongs to the globin family.</text>
</comment>
<name>A0ABQ3EWA4_9ACTN</name>
<dbReference type="CDD" id="cd19753">
    <property type="entry name" value="Mb-like_oxidoreductase"/>
    <property type="match status" value="1"/>
</dbReference>
<evidence type="ECO:0000313" key="18">
    <source>
        <dbReference type="EMBL" id="GHB55719.1"/>
    </source>
</evidence>
<keyword evidence="14" id="KW-0813">Transport</keyword>
<dbReference type="SUPFAM" id="SSF63380">
    <property type="entry name" value="Riboflavin synthase domain-like"/>
    <property type="match status" value="1"/>
</dbReference>
<dbReference type="Pfam" id="PF00175">
    <property type="entry name" value="NAD_binding_1"/>
    <property type="match status" value="1"/>
</dbReference>
<evidence type="ECO:0000256" key="12">
    <source>
        <dbReference type="ARBA" id="ARBA00048649"/>
    </source>
</evidence>
<reference evidence="19" key="1">
    <citation type="journal article" date="2019" name="Int. J. Syst. Evol. Microbiol.">
        <title>The Global Catalogue of Microorganisms (GCM) 10K type strain sequencing project: providing services to taxonomists for standard genome sequencing and annotation.</title>
        <authorList>
            <consortium name="The Broad Institute Genomics Platform"/>
            <consortium name="The Broad Institute Genome Sequencing Center for Infectious Disease"/>
            <person name="Wu L."/>
            <person name="Ma J."/>
        </authorList>
    </citation>
    <scope>NUCLEOTIDE SEQUENCE [LARGE SCALE GENOMIC DNA]</scope>
    <source>
        <strain evidence="19">JCM 4738</strain>
    </source>
</reference>
<dbReference type="Pfam" id="PF00042">
    <property type="entry name" value="Globin"/>
    <property type="match status" value="1"/>
</dbReference>
<keyword evidence="6" id="KW-0001">2Fe-2S</keyword>
<dbReference type="InterPro" id="IPR017927">
    <property type="entry name" value="FAD-bd_FR_type"/>
</dbReference>